<evidence type="ECO:0000256" key="1">
    <source>
        <dbReference type="ARBA" id="ARBA00001947"/>
    </source>
</evidence>
<keyword evidence="9 11" id="KW-0482">Metalloprotease</keyword>
<protein>
    <recommendedName>
        <fullName evidence="11">Zinc metalloprotease</fullName>
        <ecNumber evidence="11">3.4.24.-</ecNumber>
    </recommendedName>
</protein>
<comment type="subcellular location">
    <subcellularLocation>
        <location evidence="2">Membrane</location>
        <topology evidence="2">Multi-pass membrane protein</topology>
    </subcellularLocation>
</comment>
<feature type="transmembrane region" description="Helical" evidence="11">
    <location>
        <begin position="431"/>
        <end position="449"/>
    </location>
</feature>
<gene>
    <name evidence="13" type="primary">rseP</name>
    <name evidence="13" type="ORF">WG900_02110</name>
</gene>
<feature type="domain" description="PDZ" evidence="12">
    <location>
        <begin position="212"/>
        <end position="273"/>
    </location>
</feature>
<dbReference type="EC" id="3.4.24.-" evidence="11"/>
<sequence length="460" mass="49696">MFGLPTFLQAILGFLLLIGPLVVLHELGHYLVARWLGVKSDVFSIGFGKEIWGRTDKRGTHWRIAAVPLGGYVQFAGDGNAVSQADDDKIAHMSVEERDHAFATQPIWKRSLIVLAGPVANLIVAFAIFFAFNAIQGKAVEVPEVTGFAAKSDARNAGVQLRDRIVSVDGNEIVSATEIAEHVLPYPGRTVELGIEREGRTLTVPVKLASQTVKDQFGNEGRIADLGLDFASPNVRLVVPGSPAEKAGIEANDRILAINDTRVTSFRQVRDLIMTRPGEKITVSVLRGETEKMLPVTVGSVPGTNEKGVKATYGQIGIAYGKIEKVGPIEAATMSVGQCYGIMRMMVTGIVQIVTGERSVKELGGPLKIAKYSGEHLSLGFDNFVWFIALISINLAFINLLPIPTLDGGHLAFYAAEAVRRRPVDAKGQEWAFRTGLAFVLALMLFVTVNDIASLLPIGK</sequence>
<dbReference type="SUPFAM" id="SSF50156">
    <property type="entry name" value="PDZ domain-like"/>
    <property type="match status" value="2"/>
</dbReference>
<proteinExistence type="inferred from homology"/>
<reference evidence="13 14" key="1">
    <citation type="submission" date="2024-03" db="EMBL/GenBank/DDBJ databases">
        <authorList>
            <person name="Jo J.-H."/>
        </authorList>
    </citation>
    <scope>NUCLEOTIDE SEQUENCE [LARGE SCALE GENOMIC DNA]</scope>
    <source>
        <strain evidence="13 14">AS3R-12</strain>
    </source>
</reference>
<evidence type="ECO:0000256" key="7">
    <source>
        <dbReference type="ARBA" id="ARBA00022833"/>
    </source>
</evidence>
<evidence type="ECO:0000256" key="4">
    <source>
        <dbReference type="ARBA" id="ARBA00022670"/>
    </source>
</evidence>
<evidence type="ECO:0000313" key="14">
    <source>
        <dbReference type="Proteomes" id="UP001379235"/>
    </source>
</evidence>
<comment type="caution">
    <text evidence="13">The sequence shown here is derived from an EMBL/GenBank/DDBJ whole genome shotgun (WGS) entry which is preliminary data.</text>
</comment>
<feature type="transmembrane region" description="Helical" evidence="11">
    <location>
        <begin position="112"/>
        <end position="132"/>
    </location>
</feature>
<organism evidence="13 14">
    <name type="scientific">Novosphingobium aquae</name>
    <dbReference type="NCBI Taxonomy" id="3133435"/>
    <lineage>
        <taxon>Bacteria</taxon>
        <taxon>Pseudomonadati</taxon>
        <taxon>Pseudomonadota</taxon>
        <taxon>Alphaproteobacteria</taxon>
        <taxon>Sphingomonadales</taxon>
        <taxon>Sphingomonadaceae</taxon>
        <taxon>Novosphingobium</taxon>
    </lineage>
</organism>
<dbReference type="InterPro" id="IPR036034">
    <property type="entry name" value="PDZ_sf"/>
</dbReference>
<dbReference type="InterPro" id="IPR004387">
    <property type="entry name" value="Pept_M50_Zn"/>
</dbReference>
<dbReference type="PROSITE" id="PS50106">
    <property type="entry name" value="PDZ"/>
    <property type="match status" value="1"/>
</dbReference>
<dbReference type="NCBIfam" id="TIGR00054">
    <property type="entry name" value="RIP metalloprotease RseP"/>
    <property type="match status" value="1"/>
</dbReference>
<evidence type="ECO:0000313" key="13">
    <source>
        <dbReference type="EMBL" id="MEJ6008706.1"/>
    </source>
</evidence>
<evidence type="ECO:0000256" key="8">
    <source>
        <dbReference type="ARBA" id="ARBA00022989"/>
    </source>
</evidence>
<dbReference type="CDD" id="cd23081">
    <property type="entry name" value="cpPDZ_EcRseP-like"/>
    <property type="match status" value="1"/>
</dbReference>
<keyword evidence="4" id="KW-0645">Protease</keyword>
<dbReference type="Pfam" id="PF17820">
    <property type="entry name" value="PDZ_6"/>
    <property type="match status" value="1"/>
</dbReference>
<dbReference type="InterPro" id="IPR041489">
    <property type="entry name" value="PDZ_6"/>
</dbReference>
<dbReference type="GO" id="GO:0008237">
    <property type="term" value="F:metallopeptidase activity"/>
    <property type="evidence" value="ECO:0007669"/>
    <property type="project" value="UniProtKB-KW"/>
</dbReference>
<dbReference type="InterPro" id="IPR001478">
    <property type="entry name" value="PDZ"/>
</dbReference>
<evidence type="ECO:0000256" key="3">
    <source>
        <dbReference type="ARBA" id="ARBA00007931"/>
    </source>
</evidence>
<keyword evidence="14" id="KW-1185">Reference proteome</keyword>
<dbReference type="Pfam" id="PF02163">
    <property type="entry name" value="Peptidase_M50"/>
    <property type="match status" value="1"/>
</dbReference>
<keyword evidence="5 11" id="KW-0812">Transmembrane</keyword>
<keyword evidence="8 11" id="KW-1133">Transmembrane helix</keyword>
<dbReference type="CDD" id="cd06163">
    <property type="entry name" value="S2P-M50_PDZ_RseP-like"/>
    <property type="match status" value="2"/>
</dbReference>
<keyword evidence="7 11" id="KW-0862">Zinc</keyword>
<evidence type="ECO:0000256" key="6">
    <source>
        <dbReference type="ARBA" id="ARBA00022801"/>
    </source>
</evidence>
<dbReference type="EMBL" id="JBBHJY010000001">
    <property type="protein sequence ID" value="MEJ6008706.1"/>
    <property type="molecule type" value="Genomic_DNA"/>
</dbReference>
<keyword evidence="6 11" id="KW-0378">Hydrolase</keyword>
<dbReference type="RefSeq" id="WP_339964317.1">
    <property type="nucleotide sequence ID" value="NZ_JBBHJY010000001.1"/>
</dbReference>
<dbReference type="SMART" id="SM00228">
    <property type="entry name" value="PDZ"/>
    <property type="match status" value="2"/>
</dbReference>
<dbReference type="Proteomes" id="UP001379235">
    <property type="component" value="Unassembled WGS sequence"/>
</dbReference>
<evidence type="ECO:0000256" key="11">
    <source>
        <dbReference type="RuleBase" id="RU362031"/>
    </source>
</evidence>
<evidence type="ECO:0000256" key="5">
    <source>
        <dbReference type="ARBA" id="ARBA00022692"/>
    </source>
</evidence>
<evidence type="ECO:0000256" key="9">
    <source>
        <dbReference type="ARBA" id="ARBA00023049"/>
    </source>
</evidence>
<comment type="cofactor">
    <cofactor evidence="1 11">
        <name>Zn(2+)</name>
        <dbReference type="ChEBI" id="CHEBI:29105"/>
    </cofactor>
</comment>
<keyword evidence="11" id="KW-0479">Metal-binding</keyword>
<evidence type="ECO:0000256" key="2">
    <source>
        <dbReference type="ARBA" id="ARBA00004141"/>
    </source>
</evidence>
<feature type="transmembrane region" description="Helical" evidence="11">
    <location>
        <begin position="6"/>
        <end position="24"/>
    </location>
</feature>
<dbReference type="InterPro" id="IPR008915">
    <property type="entry name" value="Peptidase_M50"/>
</dbReference>
<name>A0ABU8S539_9SPHN</name>
<keyword evidence="10 11" id="KW-0472">Membrane</keyword>
<feature type="transmembrane region" description="Helical" evidence="11">
    <location>
        <begin position="384"/>
        <end position="403"/>
    </location>
</feature>
<evidence type="ECO:0000256" key="10">
    <source>
        <dbReference type="ARBA" id="ARBA00023136"/>
    </source>
</evidence>
<evidence type="ECO:0000259" key="12">
    <source>
        <dbReference type="PROSITE" id="PS50106"/>
    </source>
</evidence>
<comment type="similarity">
    <text evidence="3 11">Belongs to the peptidase M50B family.</text>
</comment>
<dbReference type="Gene3D" id="2.30.42.10">
    <property type="match status" value="2"/>
</dbReference>
<dbReference type="PANTHER" id="PTHR42837:SF2">
    <property type="entry name" value="MEMBRANE METALLOPROTEASE ARASP2, CHLOROPLASTIC-RELATED"/>
    <property type="match status" value="1"/>
</dbReference>
<dbReference type="PANTHER" id="PTHR42837">
    <property type="entry name" value="REGULATOR OF SIGMA-E PROTEASE RSEP"/>
    <property type="match status" value="1"/>
</dbReference>
<accession>A0ABU8S539</accession>